<evidence type="ECO:0000259" key="1">
    <source>
        <dbReference type="Pfam" id="PF00078"/>
    </source>
</evidence>
<feature type="domain" description="Reverse transcriptase" evidence="1">
    <location>
        <begin position="6"/>
        <end position="65"/>
    </location>
</feature>
<evidence type="ECO:0000313" key="4">
    <source>
        <dbReference type="Proteomes" id="UP000257109"/>
    </source>
</evidence>
<gene>
    <name evidence="3" type="primary">pol</name>
    <name evidence="3" type="ORF">CR513_21014</name>
</gene>
<accession>A0A371H0K0</accession>
<dbReference type="Gene3D" id="3.30.70.270">
    <property type="match status" value="2"/>
</dbReference>
<dbReference type="SUPFAM" id="SSF56672">
    <property type="entry name" value="DNA/RNA polymerases"/>
    <property type="match status" value="1"/>
</dbReference>
<feature type="non-terminal residue" evidence="3">
    <location>
        <position position="1"/>
    </location>
</feature>
<dbReference type="Proteomes" id="UP000257109">
    <property type="component" value="Unassembled WGS sequence"/>
</dbReference>
<sequence length="197" mass="22700">MISNFLDLLEDCMEVFMDDFIVYAESFEACLDNLSRVLRRCIESNLVLNFEKCHFMVTKGIVLGHLVLGRGIEIDKAKIDVISCLSNPASVREVRSFLGHVDFYRQFIKDFSKIALPLSKLLHKDVDFELKKRLTSTPILQALNWELPFELMCNASNAKLGVILRQRVSKQLHIIVFFDHAALKYLLKKLDAKPRLI</sequence>
<protein>
    <submittedName>
        <fullName evidence="3">Retrovirus-related Pol polyprotein from transposon opus</fullName>
    </submittedName>
</protein>
<dbReference type="Pfam" id="PF17919">
    <property type="entry name" value="RT_RNaseH_2"/>
    <property type="match status" value="1"/>
</dbReference>
<keyword evidence="4" id="KW-1185">Reference proteome</keyword>
<dbReference type="AlphaFoldDB" id="A0A371H0K0"/>
<evidence type="ECO:0000259" key="2">
    <source>
        <dbReference type="Pfam" id="PF17919"/>
    </source>
</evidence>
<dbReference type="InterPro" id="IPR000477">
    <property type="entry name" value="RT_dom"/>
</dbReference>
<dbReference type="PANTHER" id="PTHR33064">
    <property type="entry name" value="POL PROTEIN"/>
    <property type="match status" value="1"/>
</dbReference>
<dbReference type="Pfam" id="PF00078">
    <property type="entry name" value="RVT_1"/>
    <property type="match status" value="1"/>
</dbReference>
<dbReference type="OrthoDB" id="1922084at2759"/>
<dbReference type="InterPro" id="IPR043502">
    <property type="entry name" value="DNA/RNA_pol_sf"/>
</dbReference>
<dbReference type="PANTHER" id="PTHR33064:SF39">
    <property type="match status" value="1"/>
</dbReference>
<evidence type="ECO:0000313" key="3">
    <source>
        <dbReference type="EMBL" id="RDX96342.1"/>
    </source>
</evidence>
<dbReference type="InterPro" id="IPR041577">
    <property type="entry name" value="RT_RNaseH_2"/>
</dbReference>
<name>A0A371H0K0_MUCPR</name>
<dbReference type="EMBL" id="QJKJ01003907">
    <property type="protein sequence ID" value="RDX96342.1"/>
    <property type="molecule type" value="Genomic_DNA"/>
</dbReference>
<dbReference type="InterPro" id="IPR043128">
    <property type="entry name" value="Rev_trsase/Diguanyl_cyclase"/>
</dbReference>
<reference evidence="3" key="1">
    <citation type="submission" date="2018-05" db="EMBL/GenBank/DDBJ databases">
        <title>Draft genome of Mucuna pruriens seed.</title>
        <authorList>
            <person name="Nnadi N.E."/>
            <person name="Vos R."/>
            <person name="Hasami M.H."/>
            <person name="Devisetty U.K."/>
            <person name="Aguiy J.C."/>
        </authorList>
    </citation>
    <scope>NUCLEOTIDE SEQUENCE [LARGE SCALE GENOMIC DNA]</scope>
    <source>
        <strain evidence="3">JCA_2017</strain>
    </source>
</reference>
<organism evidence="3 4">
    <name type="scientific">Mucuna pruriens</name>
    <name type="common">Velvet bean</name>
    <name type="synonym">Dolichos pruriens</name>
    <dbReference type="NCBI Taxonomy" id="157652"/>
    <lineage>
        <taxon>Eukaryota</taxon>
        <taxon>Viridiplantae</taxon>
        <taxon>Streptophyta</taxon>
        <taxon>Embryophyta</taxon>
        <taxon>Tracheophyta</taxon>
        <taxon>Spermatophyta</taxon>
        <taxon>Magnoliopsida</taxon>
        <taxon>eudicotyledons</taxon>
        <taxon>Gunneridae</taxon>
        <taxon>Pentapetalae</taxon>
        <taxon>rosids</taxon>
        <taxon>fabids</taxon>
        <taxon>Fabales</taxon>
        <taxon>Fabaceae</taxon>
        <taxon>Papilionoideae</taxon>
        <taxon>50 kb inversion clade</taxon>
        <taxon>NPAAA clade</taxon>
        <taxon>indigoferoid/millettioid clade</taxon>
        <taxon>Phaseoleae</taxon>
        <taxon>Mucuna</taxon>
    </lineage>
</organism>
<feature type="domain" description="Reverse transcriptase/retrotransposon-derived protein RNase H-like" evidence="2">
    <location>
        <begin position="129"/>
        <end position="178"/>
    </location>
</feature>
<comment type="caution">
    <text evidence="3">The sequence shown here is derived from an EMBL/GenBank/DDBJ whole genome shotgun (WGS) entry which is preliminary data.</text>
</comment>
<dbReference type="InterPro" id="IPR051320">
    <property type="entry name" value="Viral_Replic_Matur_Polypro"/>
</dbReference>
<proteinExistence type="predicted"/>